<dbReference type="AlphaFoldDB" id="A0A9Q8LA54"/>
<dbReference type="Gene3D" id="3.30.499.10">
    <property type="entry name" value="Aconitase, domain 3"/>
    <property type="match status" value="2"/>
</dbReference>
<dbReference type="Pfam" id="PF00694">
    <property type="entry name" value="Aconitase_C"/>
    <property type="match status" value="1"/>
</dbReference>
<dbReference type="GO" id="GO:0003852">
    <property type="term" value="F:2-isopropylmalate synthase activity"/>
    <property type="evidence" value="ECO:0007669"/>
    <property type="project" value="UniProtKB-EC"/>
</dbReference>
<evidence type="ECO:0000256" key="2">
    <source>
        <dbReference type="ARBA" id="ARBA00012973"/>
    </source>
</evidence>
<dbReference type="Pfam" id="PF00330">
    <property type="entry name" value="Aconitase"/>
    <property type="match status" value="2"/>
</dbReference>
<dbReference type="Gene3D" id="3.30.160.270">
    <property type="match status" value="1"/>
</dbReference>
<dbReference type="GO" id="GO:0046872">
    <property type="term" value="F:metal ion binding"/>
    <property type="evidence" value="ECO:0007669"/>
    <property type="project" value="UniProtKB-KW"/>
</dbReference>
<keyword evidence="7" id="KW-0456">Lyase</keyword>
<dbReference type="InterPro" id="IPR054692">
    <property type="entry name" value="LeuA-like_post-cat"/>
</dbReference>
<accession>A0A9Q8LA54</accession>
<dbReference type="Gene3D" id="3.20.20.70">
    <property type="entry name" value="Aldolase class I"/>
    <property type="match status" value="1"/>
</dbReference>
<dbReference type="InterPro" id="IPR036230">
    <property type="entry name" value="LeuA_allosteric_dom_sf"/>
</dbReference>
<dbReference type="InterPro" id="IPR015928">
    <property type="entry name" value="Aconitase/3IPM_dehydase_swvl"/>
</dbReference>
<evidence type="ECO:0000256" key="7">
    <source>
        <dbReference type="ARBA" id="ARBA00023239"/>
    </source>
</evidence>
<dbReference type="GO" id="GO:0170038">
    <property type="term" value="P:proteinogenic amino acid biosynthetic process"/>
    <property type="evidence" value="ECO:0007669"/>
    <property type="project" value="UniProtKB-ARBA"/>
</dbReference>
<sequence length="1077" mass="117964">MPNIFADQIERFCQGVSDRSCWRLSDHTHNDRGGALSAAELASLAGADRVEGCLFGNGERAGNMDLITYGLNRLSDGIDCGLDVSKLQEVRQEYQDIVGIPIHPRTPYSGELCLKAFSGGHQDAIVKGLRRRTLAASDAVGSSTYWPKWSVPYFPIDPADIGSSPEDIIEINNQSGKSGVTWVLESRLGHEVSREHAEETTRKVKMLLAGRHKAMEADEICQIYQQVISNHAPIRPFWDRVDATLHHVRKVPATCPLSYTWTRDIYRGPQAVLLACSAELHKRGYFQEEQVILHVVDLCNADVEAGGLGFRDRRWPDFCPDELSRLLELVESWLLTIPSQKSSPPKPSLLHKPINRQPMTLASKILAHHAISCGQTSHVAVGEILRVDVDWIIASELSWMGMKRSVAKLGFKPKAWRNDRFWLAGDHAVDPRNYEEPKVRNLINGLEEARRELRMTEYQGTNYTILHTEFVRERVEPGMLVLRSDSHTCSAGAASALAIGLGAADVMAALTTGQKWLRVPESVRVDFGGRPSWHVGGKDIVLHLLGRLKRNTITTDRVVEFGGPGAALLSCDARFAICNMCTELGAITGIFQPDAVTESFIKGRQKRMYKENSLFFAADSDAPYSHHTTIDLSEVQSYIALYPNPDDVQPVSMHLGMEFDGIFIGACTTTEEDLVLAGLILRAGLARGLPLSAGRRIVVPGSLPIVCNLRKLGLVDVFARSGYEQPAPSCSLCLGIGADVAPSGTKWLTTQNRNFENRMGKGAIGYLCSAAVAAASFFSMALTDPSELLDDISSDEYQDCLMQISSSKRKITTSSEGLQYSEPRLSGCVVAPLPSHAMVKPPPRQAYPAVQSRVYQLGDFVDTDAVRSTSRDVELPGTDVEVQIIPAKACLGSPSDETLGDHCLEIYKPEFRDSVRNGLAVVVAGKAFGCGSSREEAARALKGLGIKCVIARSFSYIFSRNMFNIGMLAITIDADDFFAAAVHGEQITIDMDQEAISVNHHTWAFALGDIEHGVFRAGGLGVTLHGHSEELSAQQEPTDVVKNAEQMESCSSLGRNSSISTKATGSKWVRSLDDLSW</sequence>
<dbReference type="InterPro" id="IPR018136">
    <property type="entry name" value="Aconitase_4Fe-4S_BS"/>
</dbReference>
<dbReference type="EC" id="2.3.3.13" evidence="2"/>
<keyword evidence="3" id="KW-0808">Transferase</keyword>
<reference evidence="9" key="2">
    <citation type="journal article" date="2022" name="Microb. Genom.">
        <title>A chromosome-scale genome assembly of the tomato pathogen Cladosporium fulvum reveals a compartmentalized genome architecture and the presence of a dispensable chromosome.</title>
        <authorList>
            <person name="Zaccaron A.Z."/>
            <person name="Chen L.H."/>
            <person name="Samaras A."/>
            <person name="Stergiopoulos I."/>
        </authorList>
    </citation>
    <scope>NUCLEOTIDE SEQUENCE</scope>
    <source>
        <strain evidence="9">Race5_Kim</strain>
    </source>
</reference>
<dbReference type="GeneID" id="71983730"/>
<dbReference type="InterPro" id="IPR013785">
    <property type="entry name" value="Aldolase_TIM"/>
</dbReference>
<dbReference type="InterPro" id="IPR002034">
    <property type="entry name" value="AIPM/Hcit_synth_CS"/>
</dbReference>
<dbReference type="InterPro" id="IPR000891">
    <property type="entry name" value="PYR_CT"/>
</dbReference>
<name>A0A9Q8LA54_PASFU</name>
<dbReference type="PROSITE" id="PS50991">
    <property type="entry name" value="PYR_CT"/>
    <property type="match status" value="1"/>
</dbReference>
<evidence type="ECO:0000256" key="4">
    <source>
        <dbReference type="ARBA" id="ARBA00022723"/>
    </source>
</evidence>
<evidence type="ECO:0000256" key="5">
    <source>
        <dbReference type="ARBA" id="ARBA00023004"/>
    </source>
</evidence>
<reference evidence="9" key="1">
    <citation type="submission" date="2021-12" db="EMBL/GenBank/DDBJ databases">
        <authorList>
            <person name="Zaccaron A."/>
            <person name="Stergiopoulos I."/>
        </authorList>
    </citation>
    <scope>NUCLEOTIDE SEQUENCE</scope>
    <source>
        <strain evidence="9">Race5_Kim</strain>
    </source>
</reference>
<dbReference type="InterPro" id="IPR001030">
    <property type="entry name" value="Acoase/IPM_deHydtase_lsu_aba"/>
</dbReference>
<dbReference type="RefSeq" id="XP_047758049.1">
    <property type="nucleotide sequence ID" value="XM_047903000.1"/>
</dbReference>
<keyword evidence="10" id="KW-1185">Reference proteome</keyword>
<comment type="similarity">
    <text evidence="1">Belongs to the aconitase/IPM isomerase family.</text>
</comment>
<dbReference type="GO" id="GO:0051536">
    <property type="term" value="F:iron-sulfur cluster binding"/>
    <property type="evidence" value="ECO:0007669"/>
    <property type="project" value="UniProtKB-KW"/>
</dbReference>
<dbReference type="EMBL" id="CP090164">
    <property type="protein sequence ID" value="UJO13683.1"/>
    <property type="molecule type" value="Genomic_DNA"/>
</dbReference>
<evidence type="ECO:0000313" key="9">
    <source>
        <dbReference type="EMBL" id="UJO13683.1"/>
    </source>
</evidence>
<dbReference type="GO" id="GO:0170034">
    <property type="term" value="P:L-amino acid biosynthetic process"/>
    <property type="evidence" value="ECO:0007669"/>
    <property type="project" value="UniProtKB-ARBA"/>
</dbReference>
<dbReference type="CDD" id="cd01577">
    <property type="entry name" value="IPMI_Swivel"/>
    <property type="match status" value="1"/>
</dbReference>
<dbReference type="InterPro" id="IPR015931">
    <property type="entry name" value="Acnase/IPM_dHydase_lsu_aba_1/3"/>
</dbReference>
<dbReference type="Pfam" id="PF00682">
    <property type="entry name" value="HMGL-like"/>
    <property type="match status" value="1"/>
</dbReference>
<feature type="domain" description="Pyruvate carboxyltransferase" evidence="8">
    <location>
        <begin position="1"/>
        <end position="88"/>
    </location>
</feature>
<keyword evidence="4" id="KW-0479">Metal-binding</keyword>
<dbReference type="KEGG" id="ffu:CLAFUR5_03852"/>
<dbReference type="SUPFAM" id="SSF51569">
    <property type="entry name" value="Aldolase"/>
    <property type="match status" value="1"/>
</dbReference>
<gene>
    <name evidence="9" type="ORF">CLAFUR5_03852</name>
</gene>
<dbReference type="InterPro" id="IPR050067">
    <property type="entry name" value="IPM_dehydratase_rel_enz"/>
</dbReference>
<dbReference type="PANTHER" id="PTHR43822:SF2">
    <property type="entry name" value="HOMOACONITASE, MITOCHONDRIAL"/>
    <property type="match status" value="1"/>
</dbReference>
<dbReference type="InterPro" id="IPR036008">
    <property type="entry name" value="Aconitase_4Fe-4S_dom"/>
</dbReference>
<dbReference type="GO" id="GO:0016829">
    <property type="term" value="F:lyase activity"/>
    <property type="evidence" value="ECO:0007669"/>
    <property type="project" value="UniProtKB-KW"/>
</dbReference>
<evidence type="ECO:0000256" key="3">
    <source>
        <dbReference type="ARBA" id="ARBA00022679"/>
    </source>
</evidence>
<dbReference type="SUPFAM" id="SSF53732">
    <property type="entry name" value="Aconitase iron-sulfur domain"/>
    <property type="match status" value="1"/>
</dbReference>
<organism evidence="9 10">
    <name type="scientific">Passalora fulva</name>
    <name type="common">Tomato leaf mold</name>
    <name type="synonym">Cladosporium fulvum</name>
    <dbReference type="NCBI Taxonomy" id="5499"/>
    <lineage>
        <taxon>Eukaryota</taxon>
        <taxon>Fungi</taxon>
        <taxon>Dikarya</taxon>
        <taxon>Ascomycota</taxon>
        <taxon>Pezizomycotina</taxon>
        <taxon>Dothideomycetes</taxon>
        <taxon>Dothideomycetidae</taxon>
        <taxon>Mycosphaerellales</taxon>
        <taxon>Mycosphaerellaceae</taxon>
        <taxon>Fulvia</taxon>
    </lineage>
</organism>
<keyword evidence="6" id="KW-0411">Iron-sulfur</keyword>
<dbReference type="PROSITE" id="PS00816">
    <property type="entry name" value="AIPM_HOMOCIT_SYNTH_2"/>
    <property type="match status" value="1"/>
</dbReference>
<evidence type="ECO:0000256" key="6">
    <source>
        <dbReference type="ARBA" id="ARBA00023014"/>
    </source>
</evidence>
<dbReference type="SUPFAM" id="SSF52016">
    <property type="entry name" value="LeuD/IlvD-like"/>
    <property type="match status" value="1"/>
</dbReference>
<dbReference type="InterPro" id="IPR033940">
    <property type="entry name" value="IPMI_Swivel"/>
</dbReference>
<dbReference type="Gene3D" id="3.20.19.10">
    <property type="entry name" value="Aconitase, domain 4"/>
    <property type="match status" value="1"/>
</dbReference>
<dbReference type="InterPro" id="IPR000573">
    <property type="entry name" value="AconitaseA/IPMdHydase_ssu_swvl"/>
</dbReference>
<evidence type="ECO:0000256" key="1">
    <source>
        <dbReference type="ARBA" id="ARBA00007185"/>
    </source>
</evidence>
<evidence type="ECO:0000313" key="10">
    <source>
        <dbReference type="Proteomes" id="UP000756132"/>
    </source>
</evidence>
<dbReference type="Proteomes" id="UP000756132">
    <property type="component" value="Chromosome 2"/>
</dbReference>
<protein>
    <recommendedName>
        <fullName evidence="2">2-isopropylmalate synthase</fullName>
        <ecNumber evidence="2">2.3.3.13</ecNumber>
    </recommendedName>
</protein>
<dbReference type="PROSITE" id="PS01244">
    <property type="entry name" value="ACONITASE_2"/>
    <property type="match status" value="1"/>
</dbReference>
<proteinExistence type="inferred from homology"/>
<evidence type="ECO:0000259" key="8">
    <source>
        <dbReference type="PROSITE" id="PS50991"/>
    </source>
</evidence>
<dbReference type="PRINTS" id="PR00415">
    <property type="entry name" value="ACONITASE"/>
</dbReference>
<dbReference type="OrthoDB" id="419183at2759"/>
<dbReference type="PANTHER" id="PTHR43822">
    <property type="entry name" value="HOMOACONITASE, MITOCHONDRIAL-RELATED"/>
    <property type="match status" value="1"/>
</dbReference>
<keyword evidence="5" id="KW-0408">Iron</keyword>
<dbReference type="Pfam" id="PF22615">
    <property type="entry name" value="IPMS_D2"/>
    <property type="match status" value="1"/>
</dbReference>